<dbReference type="InterPro" id="IPR011990">
    <property type="entry name" value="TPR-like_helical_dom_sf"/>
</dbReference>
<keyword evidence="1" id="KW-0732">Signal</keyword>
<dbReference type="EMBL" id="JBBUTH010000011">
    <property type="protein sequence ID" value="MEK8053348.1"/>
    <property type="molecule type" value="Genomic_DNA"/>
</dbReference>
<protein>
    <submittedName>
        <fullName evidence="2">ABC transporter permease</fullName>
    </submittedName>
</protein>
<gene>
    <name evidence="2" type="ORF">AACH10_24035</name>
</gene>
<sequence length="224" mass="24720">MASWKKYALGWLWLFSGATTWAQSGACGNPFQNHFGPFDYRSAKHSDLHMVERVHFTPGIESLSKPNTTTLTHIAGDITYTLHVFPNHHRALAAMARLAQQRQTDQPPSARYSVNCYFERALTFRPDDNVARMLYAQYLISTKHNSLALAHVRHVQKLAPDSAMTQRNVALLALELGELQLARQAAERAAELGDRDVTLVQRLQAAGAAPATAEAIATQGSAAQ</sequence>
<dbReference type="Proteomes" id="UP001365405">
    <property type="component" value="Unassembled WGS sequence"/>
</dbReference>
<proteinExistence type="predicted"/>
<evidence type="ECO:0000313" key="2">
    <source>
        <dbReference type="EMBL" id="MEK8053348.1"/>
    </source>
</evidence>
<organism evidence="2 3">
    <name type="scientific">Pseudaquabacterium inlustre</name>
    <dbReference type="NCBI Taxonomy" id="2984192"/>
    <lineage>
        <taxon>Bacteria</taxon>
        <taxon>Pseudomonadati</taxon>
        <taxon>Pseudomonadota</taxon>
        <taxon>Betaproteobacteria</taxon>
        <taxon>Burkholderiales</taxon>
        <taxon>Sphaerotilaceae</taxon>
        <taxon>Pseudaquabacterium</taxon>
    </lineage>
</organism>
<keyword evidence="3" id="KW-1185">Reference proteome</keyword>
<dbReference type="RefSeq" id="WP_341413088.1">
    <property type="nucleotide sequence ID" value="NZ_JBBUTH010000011.1"/>
</dbReference>
<reference evidence="2 3" key="1">
    <citation type="submission" date="2024-04" db="EMBL/GenBank/DDBJ databases">
        <title>Novel species of the genus Ideonella isolated from streams.</title>
        <authorList>
            <person name="Lu H."/>
        </authorList>
    </citation>
    <scope>NUCLEOTIDE SEQUENCE [LARGE SCALE GENOMIC DNA]</scope>
    <source>
        <strain evidence="2 3">DXS22W</strain>
    </source>
</reference>
<comment type="caution">
    <text evidence="2">The sequence shown here is derived from an EMBL/GenBank/DDBJ whole genome shotgun (WGS) entry which is preliminary data.</text>
</comment>
<feature type="chain" id="PRO_5045727379" evidence="1">
    <location>
        <begin position="23"/>
        <end position="224"/>
    </location>
</feature>
<accession>A0ABU9CNE6</accession>
<dbReference type="Gene3D" id="1.25.40.10">
    <property type="entry name" value="Tetratricopeptide repeat domain"/>
    <property type="match status" value="1"/>
</dbReference>
<evidence type="ECO:0000256" key="1">
    <source>
        <dbReference type="SAM" id="SignalP"/>
    </source>
</evidence>
<feature type="signal peptide" evidence="1">
    <location>
        <begin position="1"/>
        <end position="22"/>
    </location>
</feature>
<name>A0ABU9CNE6_9BURK</name>
<dbReference type="SUPFAM" id="SSF48452">
    <property type="entry name" value="TPR-like"/>
    <property type="match status" value="1"/>
</dbReference>
<evidence type="ECO:0000313" key="3">
    <source>
        <dbReference type="Proteomes" id="UP001365405"/>
    </source>
</evidence>